<proteinExistence type="predicted"/>
<evidence type="ECO:0008006" key="3">
    <source>
        <dbReference type="Google" id="ProtNLM"/>
    </source>
</evidence>
<dbReference type="EMBL" id="JAQGDS010000010">
    <property type="protein sequence ID" value="KAJ6257700.1"/>
    <property type="molecule type" value="Genomic_DNA"/>
</dbReference>
<dbReference type="AlphaFoldDB" id="A0AAD6IU39"/>
<evidence type="ECO:0000313" key="2">
    <source>
        <dbReference type="Proteomes" id="UP001221413"/>
    </source>
</evidence>
<gene>
    <name evidence="1" type="ORF">Dda_7488</name>
</gene>
<sequence length="608" mass="69351">MSPDEKTRSEDPECLLLNMPIELLRMIVDKIDDHASVVNLSSACSALYVIVSERILQTVLLKADSLYYRYAFLRTMFTENYGGVCNAKRVDIIPYRKNLCSGGDASRSKPLFSPPVMFEDDDFTKILHINPAKIQALNLCAGASMVPQNVIVEYLRRWPHLKQLSLDLSLSLLLRSDFKRAVTALDSLECLAFTVWWTGSTFNLEPEKMDLNPIWDAVNANANTLKCLRVNFCAPNALYSGDHRLSKRERNRLPDVLLIFLGYFDKWPSSSCLHNPAPKLRALFPCRPEQWPQRLELEVLQLFYGISCIPAISRNITFFRPETLEVLSLIDCIFADQMLNDMRWQFVNLTCLQVVSCVSVAMLGLVLPALNPLKAFYFVSRETEDQWFDYRYLTRHKDSLRVLWLEHTEEMRRNKGKIAVTAIPPGGSCVDWELLSVRFEEWSQLEELALTVCFGSIILTVGMPELQQDIVPPPSLKILRLIRYPRSLSNMDNWDTVGKYAKRQVKKQGGGTPNLRAVIADPCIPSTSAWALAGGAMIDPKPENPSMLIISGITPPSDDGTMNKPTVEKVDEREVRRRFPDVSVAPYYDEGNWINFFLKREWRANLRV</sequence>
<protein>
    <recommendedName>
        <fullName evidence="3">F-box domain-containing protein</fullName>
    </recommendedName>
</protein>
<dbReference type="Proteomes" id="UP001221413">
    <property type="component" value="Unassembled WGS sequence"/>
</dbReference>
<name>A0AAD6IU39_DREDA</name>
<evidence type="ECO:0000313" key="1">
    <source>
        <dbReference type="EMBL" id="KAJ6257700.1"/>
    </source>
</evidence>
<reference evidence="1" key="1">
    <citation type="submission" date="2023-01" db="EMBL/GenBank/DDBJ databases">
        <title>The chitinases involved in constricting ring structure development in the nematode-trapping fungus Drechslerella dactyloides.</title>
        <authorList>
            <person name="Wang R."/>
            <person name="Zhang L."/>
            <person name="Tang P."/>
            <person name="Li S."/>
            <person name="Liang L."/>
        </authorList>
    </citation>
    <scope>NUCLEOTIDE SEQUENCE</scope>
    <source>
        <strain evidence="1">YMF1.00031</strain>
    </source>
</reference>
<keyword evidence="2" id="KW-1185">Reference proteome</keyword>
<comment type="caution">
    <text evidence="1">The sequence shown here is derived from an EMBL/GenBank/DDBJ whole genome shotgun (WGS) entry which is preliminary data.</text>
</comment>
<organism evidence="1 2">
    <name type="scientific">Drechslerella dactyloides</name>
    <name type="common">Nematode-trapping fungus</name>
    <name type="synonym">Arthrobotrys dactyloides</name>
    <dbReference type="NCBI Taxonomy" id="74499"/>
    <lineage>
        <taxon>Eukaryota</taxon>
        <taxon>Fungi</taxon>
        <taxon>Dikarya</taxon>
        <taxon>Ascomycota</taxon>
        <taxon>Pezizomycotina</taxon>
        <taxon>Orbiliomycetes</taxon>
        <taxon>Orbiliales</taxon>
        <taxon>Orbiliaceae</taxon>
        <taxon>Drechslerella</taxon>
    </lineage>
</organism>
<accession>A0AAD6IU39</accession>